<dbReference type="CDD" id="cd00609">
    <property type="entry name" value="AAT_like"/>
    <property type="match status" value="1"/>
</dbReference>
<dbReference type="Proteomes" id="UP001548189">
    <property type="component" value="Unassembled WGS sequence"/>
</dbReference>
<dbReference type="InterPro" id="IPR007848">
    <property type="entry name" value="Small_mtfrase_dom"/>
</dbReference>
<dbReference type="Gene3D" id="3.40.640.10">
    <property type="entry name" value="Type I PLP-dependent aspartate aminotransferase-like (Major domain)"/>
    <property type="match status" value="1"/>
</dbReference>
<comment type="caution">
    <text evidence="1">The sequence shown here is derived from an EMBL/GenBank/DDBJ whole genome shotgun (WGS) entry which is preliminary data.</text>
</comment>
<protein>
    <submittedName>
        <fullName evidence="1">Aminotransferase class I/II-fold pyridoxal phosphate-dependent enzyme</fullName>
    </submittedName>
</protein>
<dbReference type="EMBL" id="JBEVCJ010000023">
    <property type="protein sequence ID" value="MET1256523.1"/>
    <property type="molecule type" value="Genomic_DNA"/>
</dbReference>
<dbReference type="SUPFAM" id="SSF53383">
    <property type="entry name" value="PLP-dependent transferases"/>
    <property type="match status" value="2"/>
</dbReference>
<name>A0ABV2BXJ3_9GAMM</name>
<reference evidence="1 2" key="1">
    <citation type="submission" date="2024-06" db="EMBL/GenBank/DDBJ databases">
        <authorList>
            <person name="Li F."/>
        </authorList>
    </citation>
    <scope>NUCLEOTIDE SEQUENCE [LARGE SCALE GENOMIC DNA]</scope>
    <source>
        <strain evidence="1 2">GXAS 311</strain>
    </source>
</reference>
<gene>
    <name evidence="1" type="ORF">ABVT43_15390</name>
</gene>
<dbReference type="Pfam" id="PF05175">
    <property type="entry name" value="MTS"/>
    <property type="match status" value="1"/>
</dbReference>
<dbReference type="InterPro" id="IPR004839">
    <property type="entry name" value="Aminotransferase_I/II_large"/>
</dbReference>
<evidence type="ECO:0000313" key="2">
    <source>
        <dbReference type="Proteomes" id="UP001548189"/>
    </source>
</evidence>
<evidence type="ECO:0000313" key="1">
    <source>
        <dbReference type="EMBL" id="MET1256523.1"/>
    </source>
</evidence>
<dbReference type="CDD" id="cd02440">
    <property type="entry name" value="AdoMet_MTases"/>
    <property type="match status" value="1"/>
</dbReference>
<accession>A0ABV2BXJ3</accession>
<dbReference type="Gene3D" id="3.40.50.150">
    <property type="entry name" value="Vaccinia Virus protein VP39"/>
    <property type="match status" value="1"/>
</dbReference>
<proteinExistence type="predicted"/>
<organism evidence="1 2">
    <name type="scientific">Aliikangiella maris</name>
    <dbReference type="NCBI Taxonomy" id="3162458"/>
    <lineage>
        <taxon>Bacteria</taxon>
        <taxon>Pseudomonadati</taxon>
        <taxon>Pseudomonadota</taxon>
        <taxon>Gammaproteobacteria</taxon>
        <taxon>Oceanospirillales</taxon>
        <taxon>Pleioneaceae</taxon>
        <taxon>Aliikangiella</taxon>
    </lineage>
</organism>
<keyword evidence="2" id="KW-1185">Reference proteome</keyword>
<keyword evidence="1" id="KW-0032">Aminotransferase</keyword>
<dbReference type="InterPro" id="IPR015424">
    <property type="entry name" value="PyrdxlP-dep_Trfase"/>
</dbReference>
<dbReference type="InterPro" id="IPR015421">
    <property type="entry name" value="PyrdxlP-dep_Trfase_major"/>
</dbReference>
<dbReference type="InterPro" id="IPR015422">
    <property type="entry name" value="PyrdxlP-dep_Trfase_small"/>
</dbReference>
<dbReference type="Gene3D" id="3.90.1150.10">
    <property type="entry name" value="Aspartate Aminotransferase, domain 1"/>
    <property type="match status" value="1"/>
</dbReference>
<sequence length="1043" mass="118890">MNLTIEKFIHNCQVSSHNAYESFKQLLNELENPESRAKAVEFLFALKKYTLLNQTDECYFQFLEQNVLDHYDQTITLDLLQFPSTFLPEAWSFTFYEGLIRYPANEYHNKKVIELGCGIGWISIALALRYLPECMIGLDINPKAIVCARLNLYLNAFQPNGEIKNFANGRTLLNMIDFYESNLFSHFSDYPITVDRIIGCIPQVLNPEPEVMEHLIAETSSDEYLYSLSNYFAKQGFIEDQFGLGLIASAVEQSIGKLKPDGKLILNLGGRPGRKVLERLMQRRGFKVRRIWQTQVEQAADTEINALVDIEKSTGHRFEFYMSASSDIPIDARTALQYANAGGKIYHSVDVYEATMLLPEKVKTIYQAIDQFADSELKSAVDLTYDSFEDADERYSFLAFLAKQIQQLSHFPYEDTAGLNYFRQQLAEYFRYYLQVDISEKQVLITPSRRELIESLLTNYRPRLTLVSKNQCYLIGRDFDQPECEIIQVPSQVEYLIELIKKLQPQCVITQIDAHEIQSGQLVQQLIHCAVEHQVLLLLDLTDNIDLSSQPEIHGVYRYLSEHTLPNNLIIMAGLINNRVYQDYTLNITLTSNDFIAKHLIDAAELTYSRTPFLKQLYYAHLLEELLFFQRTRKTTVMENKAVHIAPALPLALCQTTQKAFGHPAIQGNHLNFTDNTIRLDYGENELAVPEVLKEALFESYLVRRCVGDDASPEEPLQQLLSERFNFSPQLFSMMLFGNGVAPIFAALLTLCAREKKKLLIPSGSYGYFRAAAEYKGIDVIVIETFEKDNFKLTPEQLNSTLAQHADCWLFLNAPVVNPTGAIYGQQEMSNLLSIAAERGVTVIMDSIFCGLEFSDNLRWDLADSIERFNATNNARFILLGGISKEFAAGGLRFGYCWSTSRALLQSLQPELPHIPHFTLKYAIRKLIRLQLSLDSSLLAHLQWQKDTLFSRAKQLSAVLTQRGWQVIMPQGGLFLVAKPQQKIDLEQLPLTEGGDKVTELLFQQSNVAINNSTWTGLPGYCRFVLSGSENDFQEGIKRLSQF</sequence>
<keyword evidence="1" id="KW-0808">Transferase</keyword>
<dbReference type="InterPro" id="IPR029063">
    <property type="entry name" value="SAM-dependent_MTases_sf"/>
</dbReference>
<dbReference type="GO" id="GO:0008483">
    <property type="term" value="F:transaminase activity"/>
    <property type="evidence" value="ECO:0007669"/>
    <property type="project" value="UniProtKB-KW"/>
</dbReference>
<dbReference type="PANTHER" id="PTHR47087">
    <property type="entry name" value="METHIONINE S-METHYLTRANSFERASE"/>
    <property type="match status" value="1"/>
</dbReference>
<dbReference type="Pfam" id="PF00155">
    <property type="entry name" value="Aminotran_1_2"/>
    <property type="match status" value="1"/>
</dbReference>
<dbReference type="PANTHER" id="PTHR47087:SF1">
    <property type="entry name" value="METHIONINE S-METHYLTRANSFERASE"/>
    <property type="match status" value="1"/>
</dbReference>
<dbReference type="SUPFAM" id="SSF53335">
    <property type="entry name" value="S-adenosyl-L-methionine-dependent methyltransferases"/>
    <property type="match status" value="1"/>
</dbReference>